<gene>
    <name evidence="1" type="ordered locus">FRAAL5439</name>
</gene>
<accession>Q0REN6</accession>
<proteinExistence type="predicted"/>
<evidence type="ECO:0000313" key="2">
    <source>
        <dbReference type="Proteomes" id="UP000000657"/>
    </source>
</evidence>
<dbReference type="Proteomes" id="UP000000657">
    <property type="component" value="Chromosome"/>
</dbReference>
<reference evidence="1 2" key="1">
    <citation type="journal article" date="2007" name="Genome Res.">
        <title>Genome characteristics of facultatively symbiotic Frankia sp. strains reflect host range and host plant biogeography.</title>
        <authorList>
            <person name="Normand P."/>
            <person name="Lapierre P."/>
            <person name="Tisa L.S."/>
            <person name="Gogarten J.P."/>
            <person name="Alloisio N."/>
            <person name="Bagnarol E."/>
            <person name="Bassi C.A."/>
            <person name="Berry A.M."/>
            <person name="Bickhart D.M."/>
            <person name="Choisne N."/>
            <person name="Couloux A."/>
            <person name="Cournoyer B."/>
            <person name="Cruveiller S."/>
            <person name="Daubin V."/>
            <person name="Demange N."/>
            <person name="Francino M.P."/>
            <person name="Goltsman E."/>
            <person name="Huang Y."/>
            <person name="Kopp O.R."/>
            <person name="Labarre L."/>
            <person name="Lapidus A."/>
            <person name="Lavire C."/>
            <person name="Marechal J."/>
            <person name="Martinez M."/>
            <person name="Mastronunzio J.E."/>
            <person name="Mullin B.C."/>
            <person name="Niemann J."/>
            <person name="Pujic P."/>
            <person name="Rawnsley T."/>
            <person name="Rouy Z."/>
            <person name="Schenowitz C."/>
            <person name="Sellstedt A."/>
            <person name="Tavares F."/>
            <person name="Tomkins J.P."/>
            <person name="Vallenet D."/>
            <person name="Valverde C."/>
            <person name="Wall L.G."/>
            <person name="Wang Y."/>
            <person name="Medigue C."/>
            <person name="Benson D.R."/>
        </authorList>
    </citation>
    <scope>NUCLEOTIDE SEQUENCE [LARGE SCALE GENOMIC DNA]</scope>
    <source>
        <strain evidence="2">DSM 45986 / CECT 9034 / ACN14a</strain>
    </source>
</reference>
<dbReference type="HOGENOM" id="CLU_3343961_0_0_11"/>
<evidence type="ECO:0000313" key="1">
    <source>
        <dbReference type="EMBL" id="CAJ64072.1"/>
    </source>
</evidence>
<name>Q0REN6_FRAAA</name>
<organism evidence="1 2">
    <name type="scientific">Frankia alni (strain DSM 45986 / CECT 9034 / ACN14a)</name>
    <dbReference type="NCBI Taxonomy" id="326424"/>
    <lineage>
        <taxon>Bacteria</taxon>
        <taxon>Bacillati</taxon>
        <taxon>Actinomycetota</taxon>
        <taxon>Actinomycetes</taxon>
        <taxon>Frankiales</taxon>
        <taxon>Frankiaceae</taxon>
        <taxon>Frankia</taxon>
    </lineage>
</organism>
<protein>
    <submittedName>
        <fullName evidence="1">Uncharacterized protein</fullName>
    </submittedName>
</protein>
<sequence>MYIALKLDVTLRHLGASEFLYTLGHMGESLAESLNTG</sequence>
<dbReference type="EMBL" id="CT573213">
    <property type="protein sequence ID" value="CAJ64072.1"/>
    <property type="molecule type" value="Genomic_DNA"/>
</dbReference>
<dbReference type="KEGG" id="fal:FRAAL5439"/>
<keyword evidence="2" id="KW-1185">Reference proteome</keyword>
<dbReference type="AlphaFoldDB" id="Q0REN6"/>